<dbReference type="GeneID" id="93649364"/>
<proteinExistence type="predicted"/>
<dbReference type="Pfam" id="PF00300">
    <property type="entry name" value="His_Phos_1"/>
    <property type="match status" value="1"/>
</dbReference>
<dbReference type="InterPro" id="IPR029033">
    <property type="entry name" value="His_PPase_superfam"/>
</dbReference>
<dbReference type="PANTHER" id="PTHR48100">
    <property type="entry name" value="BROAD-SPECIFICITY PHOSPHATASE YOR283W-RELATED"/>
    <property type="match status" value="1"/>
</dbReference>
<dbReference type="SUPFAM" id="SSF53254">
    <property type="entry name" value="Phosphoglycerate mutase-like"/>
    <property type="match status" value="1"/>
</dbReference>
<feature type="active site" description="Proton donor/acceptor" evidence="1">
    <location>
        <position position="105"/>
    </location>
</feature>
<comment type="caution">
    <text evidence="3">The sequence shown here is derived from an EMBL/GenBank/DDBJ whole genome shotgun (WGS) entry which is preliminary data.</text>
</comment>
<feature type="binding site" evidence="2">
    <location>
        <begin position="105"/>
        <end position="108"/>
    </location>
    <ligand>
        <name>substrate</name>
    </ligand>
</feature>
<evidence type="ECO:0000256" key="1">
    <source>
        <dbReference type="PIRSR" id="PIRSR613078-1"/>
    </source>
</evidence>
<feature type="active site" description="Tele-phosphohistidine intermediate" evidence="1">
    <location>
        <position position="17"/>
    </location>
</feature>
<keyword evidence="4" id="KW-1185">Reference proteome</keyword>
<dbReference type="InterPro" id="IPR013078">
    <property type="entry name" value="His_Pase_superF_clade-1"/>
</dbReference>
<protein>
    <recommendedName>
        <fullName evidence="5">Sedoheptulose 1,7-bisphosphatase</fullName>
    </recommendedName>
</protein>
<organism evidence="3 4">
    <name type="scientific">Candida metapsilosis</name>
    <dbReference type="NCBI Taxonomy" id="273372"/>
    <lineage>
        <taxon>Eukaryota</taxon>
        <taxon>Fungi</taxon>
        <taxon>Dikarya</taxon>
        <taxon>Ascomycota</taxon>
        <taxon>Saccharomycotina</taxon>
        <taxon>Pichiomycetes</taxon>
        <taxon>Debaryomycetaceae</taxon>
        <taxon>Candida/Lodderomyces clade</taxon>
        <taxon>Candida</taxon>
    </lineage>
</organism>
<dbReference type="EMBL" id="JAEOAQ010000001">
    <property type="protein sequence ID" value="KAG5421643.1"/>
    <property type="molecule type" value="Genomic_DNA"/>
</dbReference>
<dbReference type="GO" id="GO:0046390">
    <property type="term" value="P:ribose phosphate biosynthetic process"/>
    <property type="evidence" value="ECO:0007669"/>
    <property type="project" value="TreeGrafter"/>
</dbReference>
<dbReference type="OrthoDB" id="4818801at2759"/>
<accession>A0A8H8DCK4</accession>
<evidence type="ECO:0008006" key="5">
    <source>
        <dbReference type="Google" id="ProtNLM"/>
    </source>
</evidence>
<sequence>MPTEHKFKDPRVIFVRHGQTEWSKSGQHTSVTDLDLTAFGEMQMRKTGECLIGPSATNMIRPQNITKIFSSPRRRAKHTTELLLESVPSEIRDKIPIEYDDDIREWDYGKYEGKKPAEIRQSRLERGLDTSDRPWLIWRDGCEDGENYRQVTERVDRFINKVKSIHTKALEDCVPSDIIVVAHGHILRCLVARWVEREIDHDPKLMLDAGGVGVLSYQHHNIHEPAIYLSGAFTVPVEEQGADI</sequence>
<gene>
    <name evidence="3" type="ORF">I9W82_000735</name>
</gene>
<dbReference type="SMART" id="SM00855">
    <property type="entry name" value="PGAM"/>
    <property type="match status" value="1"/>
</dbReference>
<evidence type="ECO:0000256" key="2">
    <source>
        <dbReference type="PIRSR" id="PIRSR613078-2"/>
    </source>
</evidence>
<dbReference type="GO" id="GO:0050278">
    <property type="term" value="F:sedoheptulose-bisphosphatase activity"/>
    <property type="evidence" value="ECO:0007669"/>
    <property type="project" value="TreeGrafter"/>
</dbReference>
<feature type="binding site" evidence="2">
    <location>
        <position position="75"/>
    </location>
    <ligand>
        <name>substrate</name>
    </ligand>
</feature>
<dbReference type="Proteomes" id="UP000669133">
    <property type="component" value="Unassembled WGS sequence"/>
</dbReference>
<dbReference type="CDD" id="cd07067">
    <property type="entry name" value="HP_PGM_like"/>
    <property type="match status" value="1"/>
</dbReference>
<dbReference type="InterPro" id="IPR050275">
    <property type="entry name" value="PGM_Phosphatase"/>
</dbReference>
<dbReference type="PANTHER" id="PTHR48100:SF15">
    <property type="entry name" value="SEDOHEPTULOSE 1,7-BISPHOSPHATASE"/>
    <property type="match status" value="1"/>
</dbReference>
<evidence type="ECO:0000313" key="3">
    <source>
        <dbReference type="EMBL" id="KAG5421643.1"/>
    </source>
</evidence>
<dbReference type="Gene3D" id="3.40.50.1240">
    <property type="entry name" value="Phosphoglycerate mutase-like"/>
    <property type="match status" value="1"/>
</dbReference>
<dbReference type="RefSeq" id="XP_067550759.1">
    <property type="nucleotide sequence ID" value="XM_067695131.1"/>
</dbReference>
<reference evidence="3 4" key="1">
    <citation type="submission" date="2020-12" db="EMBL/GenBank/DDBJ databases">
        <title>Effect of drift, selection, and recombination on the evolution of hybrid genomes in Candida yeast pathogens.</title>
        <authorList>
            <person name="Mixao V."/>
            <person name="Ksiezopolska E."/>
            <person name="Saus E."/>
            <person name="Boekhout T."/>
            <person name="Gacser A."/>
            <person name="Gabaldon T."/>
        </authorList>
    </citation>
    <scope>NUCLEOTIDE SEQUENCE [LARGE SCALE GENOMIC DNA]</scope>
    <source>
        <strain evidence="3 4">BP57</strain>
    </source>
</reference>
<dbReference type="AlphaFoldDB" id="A0A8H8DCK4"/>
<dbReference type="FunFam" id="3.40.50.1240:FF:000022">
    <property type="entry name" value="Phosphoglycerate mutase family protein"/>
    <property type="match status" value="1"/>
</dbReference>
<name>A0A8H8DCK4_9ASCO</name>
<evidence type="ECO:0000313" key="4">
    <source>
        <dbReference type="Proteomes" id="UP000669133"/>
    </source>
</evidence>